<keyword evidence="1" id="KW-0472">Membrane</keyword>
<comment type="caution">
    <text evidence="3">The sequence shown here is derived from an EMBL/GenBank/DDBJ whole genome shotgun (WGS) entry which is preliminary data.</text>
</comment>
<reference evidence="3 4" key="1">
    <citation type="journal article" date="2015" name="Genome Announc.">
        <title>Draft Genome Sequence of Burkholderia sp. Strain PML1(12), an Ectomycorrhizosphere-Inhabiting Bacterium with Effective Mineral-Weathering Ability.</title>
        <authorList>
            <person name="Uroz S."/>
            <person name="Oger P."/>
        </authorList>
    </citation>
    <scope>NUCLEOTIDE SEQUENCE [LARGE SCALE GENOMIC DNA]</scope>
    <source>
        <strain evidence="4">PML1(12)</strain>
    </source>
</reference>
<evidence type="ECO:0000256" key="1">
    <source>
        <dbReference type="SAM" id="Phobius"/>
    </source>
</evidence>
<organism evidence="3 4">
    <name type="scientific">Caballeronia mineralivorans PML1(12)</name>
    <dbReference type="NCBI Taxonomy" id="908627"/>
    <lineage>
        <taxon>Bacteria</taxon>
        <taxon>Pseudomonadati</taxon>
        <taxon>Pseudomonadota</taxon>
        <taxon>Betaproteobacteria</taxon>
        <taxon>Burkholderiales</taxon>
        <taxon>Burkholderiaceae</taxon>
        <taxon>Caballeronia</taxon>
    </lineage>
</organism>
<dbReference type="InterPro" id="IPR052516">
    <property type="entry name" value="N-heterocyclic_Hydroxylase"/>
</dbReference>
<evidence type="ECO:0000313" key="3">
    <source>
        <dbReference type="EMBL" id="KLU21775.1"/>
    </source>
</evidence>
<feature type="domain" description="Aldehyde oxidase/xanthine dehydrogenase a/b hammerhead" evidence="2">
    <location>
        <begin position="238"/>
        <end position="316"/>
    </location>
</feature>
<dbReference type="InterPro" id="IPR037165">
    <property type="entry name" value="AldOxase/xan_DH_Mopterin-bd_sf"/>
</dbReference>
<dbReference type="Gene3D" id="3.90.1170.50">
    <property type="entry name" value="Aldehyde oxidase/xanthine dehydrogenase, a/b hammerhead"/>
    <property type="match status" value="1"/>
</dbReference>
<keyword evidence="4" id="KW-1185">Reference proteome</keyword>
<dbReference type="GO" id="GO:0016491">
    <property type="term" value="F:oxidoreductase activity"/>
    <property type="evidence" value="ECO:0007669"/>
    <property type="project" value="InterPro"/>
</dbReference>
<dbReference type="InterPro" id="IPR006311">
    <property type="entry name" value="TAT_signal"/>
</dbReference>
<dbReference type="InterPro" id="IPR046867">
    <property type="entry name" value="AldOxase/xan_DH_MoCoBD2"/>
</dbReference>
<dbReference type="Proteomes" id="UP000035963">
    <property type="component" value="Unassembled WGS sequence"/>
</dbReference>
<dbReference type="AlphaFoldDB" id="A0A0J1CLX8"/>
<feature type="transmembrane region" description="Helical" evidence="1">
    <location>
        <begin position="25"/>
        <end position="44"/>
    </location>
</feature>
<dbReference type="PANTHER" id="PTHR47495:SF2">
    <property type="entry name" value="ALDEHYDE DEHYDROGENASE"/>
    <property type="match status" value="1"/>
</dbReference>
<dbReference type="PATRIC" id="fig|908627.4.peg.7637"/>
<protein>
    <submittedName>
        <fullName evidence="3">Aldehyde dehydrogenase</fullName>
    </submittedName>
</protein>
<dbReference type="SMART" id="SM01008">
    <property type="entry name" value="Ald_Xan_dh_C"/>
    <property type="match status" value="1"/>
</dbReference>
<dbReference type="OrthoDB" id="9767994at2"/>
<dbReference type="EMBL" id="AEJF01000204">
    <property type="protein sequence ID" value="KLU21775.1"/>
    <property type="molecule type" value="Genomic_DNA"/>
</dbReference>
<keyword evidence="1" id="KW-1133">Transmembrane helix</keyword>
<dbReference type="PANTHER" id="PTHR47495">
    <property type="entry name" value="ALDEHYDE DEHYDROGENASE"/>
    <property type="match status" value="1"/>
</dbReference>
<sequence>MTRQSLDERRQPALPDRDPLARRQFLKLGLAVSAVAGGGLLLGFSVSGHGEERRAGKAVQRVPHDSGFAPNAFVRIDHTGQVRLVMMKVEMGQGIYTAFPMLIAEELEVPLSQVTLEHAPANPDLYTDPLMHEQTTGLSMSVRSSSERMRRAGAVARTLLVNAAARQWSVDPASCHAEAGMVIHPASGRRLAYGALVDAAAKGPVTDALVSGVALKKPQDFRLIGTRAHRLDSTEKANGTAKFGIDVQVPGMLYAAVVNCPVAGGKVAHVDDTTTRRMPGVRQVVQLDNAVAVIGEHTWAAMRGAAALGIEWDEGANANLSSQMLFDDLEQASHRDGAVARHQGDVEHAFRGAAKKLDAVYRQPFLAHAPMEPMNCTVHVRADACDIWVGTQSPTRAMGAAMAVTGLPAEKITLHNHLLGGGFGRRLEPDTVAQALLIGRHVDAPVKMTWTREQDIQHDLYRPCYYDRISAGLDAHGKPVAWTHRVVGSSVVARFAPPLFRNNLDFDAIEVASDLPYDLPNQKVDYVRQEPRGIQTGFWRGVGPMRSTFVTESFIDELAELAKVDPVAYRLALLDKSPRTKNVLEVAQRVSGWGRPLGTHAGRGVSVMSAFGSFFCAVAEVTVIDGKVGVDRVVCVVDCGQVINPDTIEAQMQGGLIFGITAALHGEITLKDGRVEQGNFNDYRMLRIHEAPKIEVHIVKSTDASGGIGEPGTAVVAPAVTNAIFAATGKRLRTLPVGNQLNAA</sequence>
<gene>
    <name evidence="3" type="ORF">EOS_34130</name>
</gene>
<dbReference type="PROSITE" id="PS51318">
    <property type="entry name" value="TAT"/>
    <property type="match status" value="1"/>
</dbReference>
<proteinExistence type="predicted"/>
<dbReference type="InterPro" id="IPR008274">
    <property type="entry name" value="AldOxase/xan_DH_MoCoBD1"/>
</dbReference>
<evidence type="ECO:0000313" key="4">
    <source>
        <dbReference type="Proteomes" id="UP000035963"/>
    </source>
</evidence>
<dbReference type="Pfam" id="PF02738">
    <property type="entry name" value="MoCoBD_1"/>
    <property type="match status" value="1"/>
</dbReference>
<keyword evidence="1" id="KW-0812">Transmembrane</keyword>
<dbReference type="Gene3D" id="3.30.365.10">
    <property type="entry name" value="Aldehyde oxidase/xanthine dehydrogenase, molybdopterin binding domain"/>
    <property type="match status" value="4"/>
</dbReference>
<accession>A0A0J1CLX8</accession>
<name>A0A0J1CLX8_9BURK</name>
<dbReference type="Pfam" id="PF20256">
    <property type="entry name" value="MoCoBD_2"/>
    <property type="match status" value="2"/>
</dbReference>
<dbReference type="InterPro" id="IPR000674">
    <property type="entry name" value="Ald_Oxase/Xan_DH_a/b"/>
</dbReference>
<dbReference type="InterPro" id="IPR012368">
    <property type="entry name" value="OxRdtase_Mopterin-bd_su_IorB"/>
</dbReference>
<dbReference type="SUPFAM" id="SSF56003">
    <property type="entry name" value="Molybdenum cofactor-binding domain"/>
    <property type="match status" value="2"/>
</dbReference>
<dbReference type="RefSeq" id="WP_047896636.1">
    <property type="nucleotide sequence ID" value="NZ_AEJF01000204.1"/>
</dbReference>
<evidence type="ECO:0000259" key="2">
    <source>
        <dbReference type="SMART" id="SM01008"/>
    </source>
</evidence>
<dbReference type="PIRSF" id="PIRSF036389">
    <property type="entry name" value="IOR_B"/>
    <property type="match status" value="1"/>
</dbReference>